<dbReference type="Proteomes" id="UP000187550">
    <property type="component" value="Unassembled WGS sequence"/>
</dbReference>
<accession>A0A1U7PL51</accession>
<organism evidence="3 4">
    <name type="scientific">Edaphobacillus lindanitolerans</name>
    <dbReference type="NCBI Taxonomy" id="550447"/>
    <lineage>
        <taxon>Bacteria</taxon>
        <taxon>Bacillati</taxon>
        <taxon>Bacillota</taxon>
        <taxon>Bacilli</taxon>
        <taxon>Bacillales</taxon>
        <taxon>Bacillaceae</taxon>
        <taxon>Edaphobacillus</taxon>
    </lineage>
</organism>
<reference evidence="4" key="1">
    <citation type="submission" date="2017-01" db="EMBL/GenBank/DDBJ databases">
        <authorList>
            <person name="Varghese N."/>
            <person name="Submissions S."/>
        </authorList>
    </citation>
    <scope>NUCLEOTIDE SEQUENCE [LARGE SCALE GENOMIC DNA]</scope>
    <source>
        <strain evidence="4">MNA4</strain>
    </source>
</reference>
<dbReference type="InterPro" id="IPR029491">
    <property type="entry name" value="Helicase_HTH"/>
</dbReference>
<dbReference type="EMBL" id="FTPL01000001">
    <property type="protein sequence ID" value="SIT66626.1"/>
    <property type="molecule type" value="Genomic_DNA"/>
</dbReference>
<protein>
    <submittedName>
        <fullName evidence="3">Uncharacterized protein YpbB</fullName>
    </submittedName>
</protein>
<dbReference type="OrthoDB" id="2354672at2"/>
<feature type="domain" description="Helicase Helix-turn-helix" evidence="2">
    <location>
        <begin position="248"/>
        <end position="334"/>
    </location>
</feature>
<evidence type="ECO:0000259" key="2">
    <source>
        <dbReference type="Pfam" id="PF14493"/>
    </source>
</evidence>
<dbReference type="AlphaFoldDB" id="A0A1U7PL51"/>
<evidence type="ECO:0000313" key="3">
    <source>
        <dbReference type="EMBL" id="SIT66626.1"/>
    </source>
</evidence>
<proteinExistence type="predicted"/>
<keyword evidence="4" id="KW-1185">Reference proteome</keyword>
<gene>
    <name evidence="3" type="ORF">SAMN05428946_0106</name>
</gene>
<feature type="region of interest" description="Disordered" evidence="1">
    <location>
        <begin position="340"/>
        <end position="362"/>
    </location>
</feature>
<evidence type="ECO:0000256" key="1">
    <source>
        <dbReference type="SAM" id="MobiDB-lite"/>
    </source>
</evidence>
<dbReference type="RefSeq" id="WP_076756427.1">
    <property type="nucleotide sequence ID" value="NZ_FTPL01000001.1"/>
</dbReference>
<dbReference type="STRING" id="550447.SAMN05428946_0106"/>
<name>A0A1U7PL51_9BACI</name>
<sequence length="362" mass="40694">MSFEDILLTIISRMDGERYKHAAFHLMKGKRSGQTLQDTEYYGLHPFFGMLPSLSGTDFDRAYNGLLEKGRISESPEGIVRLTMAGNERARALPDSRLNGWVYRGKEQVFFSRLSLAVQSLSHLMSGIRGFLPVTNDPAIQQDVRRHLLAALKTRSPDDFRMEMTHSLEQSGMDGERLSRLVARLSGNGLTGLTWTQLSELSGLEVIDLKAEFVESLHIWLQVIENGRYPLLSGFAEGLRPSSPLTGSARKTEELYRKGVTLEEIAARRGLKISTIEDHFIEIAINDPVFPLGRFVSDDCAETVMAEMNRLATRKLSLLKKKFPELSYFQLRLIMARAGKEESDGNERTGESDRAAEADHRA</sequence>
<evidence type="ECO:0000313" key="4">
    <source>
        <dbReference type="Proteomes" id="UP000187550"/>
    </source>
</evidence>
<dbReference type="Pfam" id="PF14493">
    <property type="entry name" value="HTH_40"/>
    <property type="match status" value="1"/>
</dbReference>